<feature type="region of interest" description="Disordered" evidence="1">
    <location>
        <begin position="131"/>
        <end position="158"/>
    </location>
</feature>
<sequence>MRPHPPVHIHPHIMEDISVMRALLLLSATHRKLNLEDSIYDSSSPLKAIQLAGVAGRLNARIYAEETAGARIHTAAGARSLRSPLYESIIAESDDEEDSDAHWTDHGLAQMSTAIEVGTGQREIPNQVIELLDEEEKPLRHIDEDYDAPDYEMDDEAYDDDMPMLSRQTSHVFGESSSSSSSASDDDEQEETEESEEVHAKVDDAKAEEERIKHTFYMSCNVPPSAFQLSAHGEQKYRPAILQESPPMAAAMA</sequence>
<evidence type="ECO:0000256" key="1">
    <source>
        <dbReference type="SAM" id="MobiDB-lite"/>
    </source>
</evidence>
<feature type="compositionally biased region" description="Acidic residues" evidence="1">
    <location>
        <begin position="144"/>
        <end position="158"/>
    </location>
</feature>
<feature type="compositionally biased region" description="Acidic residues" evidence="1">
    <location>
        <begin position="184"/>
        <end position="196"/>
    </location>
</feature>
<evidence type="ECO:0000313" key="2">
    <source>
        <dbReference type="EMBL" id="ORY85095.1"/>
    </source>
</evidence>
<evidence type="ECO:0000313" key="3">
    <source>
        <dbReference type="Proteomes" id="UP000193685"/>
    </source>
</evidence>
<dbReference type="EMBL" id="MCFI01000005">
    <property type="protein sequence ID" value="ORY85095.1"/>
    <property type="molecule type" value="Genomic_DNA"/>
</dbReference>
<dbReference type="Proteomes" id="UP000193685">
    <property type="component" value="Unassembled WGS sequence"/>
</dbReference>
<accession>A0A1Y2FQV4</accession>
<reference evidence="2 3" key="1">
    <citation type="submission" date="2016-07" db="EMBL/GenBank/DDBJ databases">
        <title>Pervasive Adenine N6-methylation of Active Genes in Fungi.</title>
        <authorList>
            <consortium name="DOE Joint Genome Institute"/>
            <person name="Mondo S.J."/>
            <person name="Dannebaum R.O."/>
            <person name="Kuo R.C."/>
            <person name="Labutti K."/>
            <person name="Haridas S."/>
            <person name="Kuo A."/>
            <person name="Salamov A."/>
            <person name="Ahrendt S.R."/>
            <person name="Lipzen A."/>
            <person name="Sullivan W."/>
            <person name="Andreopoulos W.B."/>
            <person name="Clum A."/>
            <person name="Lindquist E."/>
            <person name="Daum C."/>
            <person name="Ramamoorthy G.K."/>
            <person name="Gryganskyi A."/>
            <person name="Culley D."/>
            <person name="Magnuson J.K."/>
            <person name="James T.Y."/>
            <person name="O'Malley M.A."/>
            <person name="Stajich J.E."/>
            <person name="Spatafora J.W."/>
            <person name="Visel A."/>
            <person name="Grigoriev I.V."/>
        </authorList>
    </citation>
    <scope>NUCLEOTIDE SEQUENCE [LARGE SCALE GENOMIC DNA]</scope>
    <source>
        <strain evidence="2 3">12-1054</strain>
    </source>
</reference>
<keyword evidence="3" id="KW-1185">Reference proteome</keyword>
<dbReference type="AlphaFoldDB" id="A0A1Y2FQV4"/>
<organism evidence="2 3">
    <name type="scientific">Protomyces lactucae-debilis</name>
    <dbReference type="NCBI Taxonomy" id="2754530"/>
    <lineage>
        <taxon>Eukaryota</taxon>
        <taxon>Fungi</taxon>
        <taxon>Dikarya</taxon>
        <taxon>Ascomycota</taxon>
        <taxon>Taphrinomycotina</taxon>
        <taxon>Taphrinomycetes</taxon>
        <taxon>Taphrinales</taxon>
        <taxon>Protomycetaceae</taxon>
        <taxon>Protomyces</taxon>
    </lineage>
</organism>
<feature type="region of interest" description="Disordered" evidence="1">
    <location>
        <begin position="170"/>
        <end position="207"/>
    </location>
</feature>
<protein>
    <submittedName>
        <fullName evidence="2">Uncharacterized protein</fullName>
    </submittedName>
</protein>
<dbReference type="RefSeq" id="XP_040726878.1">
    <property type="nucleotide sequence ID" value="XM_040866698.1"/>
</dbReference>
<dbReference type="GeneID" id="63783297"/>
<gene>
    <name evidence="2" type="ORF">BCR37DRAFT_257914</name>
</gene>
<feature type="compositionally biased region" description="Basic and acidic residues" evidence="1">
    <location>
        <begin position="197"/>
        <end position="207"/>
    </location>
</feature>
<proteinExistence type="predicted"/>
<comment type="caution">
    <text evidence="2">The sequence shown here is derived from an EMBL/GenBank/DDBJ whole genome shotgun (WGS) entry which is preliminary data.</text>
</comment>
<name>A0A1Y2FQV4_PROLT</name>